<dbReference type="GeneID" id="59287176"/>
<comment type="caution">
    <text evidence="2">The sequence shown here is derived from an EMBL/GenBank/DDBJ whole genome shotgun (WGS) entry which is preliminary data.</text>
</comment>
<dbReference type="AlphaFoldDB" id="A0A8H6FX47"/>
<keyword evidence="1" id="KW-0472">Membrane</keyword>
<evidence type="ECO:0000313" key="3">
    <source>
        <dbReference type="Proteomes" id="UP000578531"/>
    </source>
</evidence>
<keyword evidence="1" id="KW-0812">Transmembrane</keyword>
<protein>
    <submittedName>
        <fullName evidence="2">Uncharacterized protein</fullName>
    </submittedName>
</protein>
<feature type="transmembrane region" description="Helical" evidence="1">
    <location>
        <begin position="6"/>
        <end position="28"/>
    </location>
</feature>
<gene>
    <name evidence="2" type="ORF">HO173_005514</name>
</gene>
<evidence type="ECO:0000256" key="1">
    <source>
        <dbReference type="SAM" id="Phobius"/>
    </source>
</evidence>
<dbReference type="OrthoDB" id="5369903at2759"/>
<organism evidence="2 3">
    <name type="scientific">Letharia columbiana</name>
    <dbReference type="NCBI Taxonomy" id="112416"/>
    <lineage>
        <taxon>Eukaryota</taxon>
        <taxon>Fungi</taxon>
        <taxon>Dikarya</taxon>
        <taxon>Ascomycota</taxon>
        <taxon>Pezizomycotina</taxon>
        <taxon>Lecanoromycetes</taxon>
        <taxon>OSLEUM clade</taxon>
        <taxon>Lecanoromycetidae</taxon>
        <taxon>Lecanorales</taxon>
        <taxon>Lecanorineae</taxon>
        <taxon>Parmeliaceae</taxon>
        <taxon>Letharia</taxon>
    </lineage>
</organism>
<name>A0A8H6FX47_9LECA</name>
<dbReference type="RefSeq" id="XP_037165768.1">
    <property type="nucleotide sequence ID" value="XM_037307430.1"/>
</dbReference>
<evidence type="ECO:0000313" key="2">
    <source>
        <dbReference type="EMBL" id="KAF6236422.1"/>
    </source>
</evidence>
<dbReference type="Proteomes" id="UP000578531">
    <property type="component" value="Unassembled WGS sequence"/>
</dbReference>
<proteinExistence type="predicted"/>
<sequence length="251" mass="28131">MPLFIFHGYAWVLAITFYLILSPWTIILHSHTLSKAYSTTVMMPYQHTAFAILTLFAHLGLAVTPVAIPQDNKIDGYVGYMPTPPTSDWLTTTYCYCSQPHHLQAPAFDEGSFFQWEYYNYHQNATFVMHRRCQANHAETRTCVNSKHVHCDLAVDGDCEGNMLCTSWPRARALGERDAGVVEKDHWCMSLDDRGFLGVSDSIIWNAQERGLTRKGGQGRSGTSDGEVEAVCGGLCRERVGMPMLKGGSER</sequence>
<keyword evidence="1" id="KW-1133">Transmembrane helix</keyword>
<accession>A0A8H6FX47</accession>
<feature type="transmembrane region" description="Helical" evidence="1">
    <location>
        <begin position="49"/>
        <end position="68"/>
    </location>
</feature>
<keyword evidence="3" id="KW-1185">Reference proteome</keyword>
<dbReference type="EMBL" id="JACCJC010000019">
    <property type="protein sequence ID" value="KAF6236422.1"/>
    <property type="molecule type" value="Genomic_DNA"/>
</dbReference>
<reference evidence="2 3" key="1">
    <citation type="journal article" date="2020" name="Genomics">
        <title>Complete, high-quality genomes from long-read metagenomic sequencing of two wolf lichen thalli reveals enigmatic genome architecture.</title>
        <authorList>
            <person name="McKenzie S.K."/>
            <person name="Walston R.F."/>
            <person name="Allen J.L."/>
        </authorList>
    </citation>
    <scope>NUCLEOTIDE SEQUENCE [LARGE SCALE GENOMIC DNA]</scope>
    <source>
        <strain evidence="2">WasteWater2</strain>
    </source>
</reference>